<evidence type="ECO:0000313" key="1">
    <source>
        <dbReference type="EMBL" id="GAA0162997.1"/>
    </source>
</evidence>
<gene>
    <name evidence="1" type="ORF">LIER_18975</name>
</gene>
<accession>A0AAV3QG03</accession>
<reference evidence="1 2" key="1">
    <citation type="submission" date="2024-01" db="EMBL/GenBank/DDBJ databases">
        <title>The complete chloroplast genome sequence of Lithospermum erythrorhizon: insights into the phylogenetic relationship among Boraginaceae species and the maternal lineages of purple gromwells.</title>
        <authorList>
            <person name="Okada T."/>
            <person name="Watanabe K."/>
        </authorList>
    </citation>
    <scope>NUCLEOTIDE SEQUENCE [LARGE SCALE GENOMIC DNA]</scope>
</reference>
<evidence type="ECO:0008006" key="3">
    <source>
        <dbReference type="Google" id="ProtNLM"/>
    </source>
</evidence>
<name>A0AAV3QG03_LITER</name>
<dbReference type="PANTHER" id="PTHR47481">
    <property type="match status" value="1"/>
</dbReference>
<dbReference type="Proteomes" id="UP001454036">
    <property type="component" value="Unassembled WGS sequence"/>
</dbReference>
<dbReference type="EMBL" id="BAABME010004626">
    <property type="protein sequence ID" value="GAA0162997.1"/>
    <property type="molecule type" value="Genomic_DNA"/>
</dbReference>
<proteinExistence type="predicted"/>
<comment type="caution">
    <text evidence="1">The sequence shown here is derived from an EMBL/GenBank/DDBJ whole genome shotgun (WGS) entry which is preliminary data.</text>
</comment>
<organism evidence="1 2">
    <name type="scientific">Lithospermum erythrorhizon</name>
    <name type="common">Purple gromwell</name>
    <name type="synonym">Lithospermum officinale var. erythrorhizon</name>
    <dbReference type="NCBI Taxonomy" id="34254"/>
    <lineage>
        <taxon>Eukaryota</taxon>
        <taxon>Viridiplantae</taxon>
        <taxon>Streptophyta</taxon>
        <taxon>Embryophyta</taxon>
        <taxon>Tracheophyta</taxon>
        <taxon>Spermatophyta</taxon>
        <taxon>Magnoliopsida</taxon>
        <taxon>eudicotyledons</taxon>
        <taxon>Gunneridae</taxon>
        <taxon>Pentapetalae</taxon>
        <taxon>asterids</taxon>
        <taxon>lamiids</taxon>
        <taxon>Boraginales</taxon>
        <taxon>Boraginaceae</taxon>
        <taxon>Boraginoideae</taxon>
        <taxon>Lithospermeae</taxon>
        <taxon>Lithospermum</taxon>
    </lineage>
</organism>
<keyword evidence="2" id="KW-1185">Reference proteome</keyword>
<protein>
    <recommendedName>
        <fullName evidence="3">Retrotransposon Copia-like N-terminal domain-containing protein</fullName>
    </recommendedName>
</protein>
<dbReference type="PANTHER" id="PTHR47481:SF31">
    <property type="entry name" value="OS01G0873500 PROTEIN"/>
    <property type="match status" value="1"/>
</dbReference>
<dbReference type="AlphaFoldDB" id="A0AAV3QG03"/>
<sequence length="192" mass="21172">MTSSVLSVAIENGVNTSILTFNQPILHKLDQHNYGIWKSQIIPALRGLNLDGYVDGSLHFPPEVITTTMVVPTPTAPVSTENTAPNESASTGTSRIIVEQNPKYTLWIRQDQLLLSWLILSLIEPILAKVVNCTTSDQLITEAELVSHILFGLPSNYESIANFVYVRGSPITYDDLSTLLLTHESLLAQKKD</sequence>
<evidence type="ECO:0000313" key="2">
    <source>
        <dbReference type="Proteomes" id="UP001454036"/>
    </source>
</evidence>